<sequence length="197" mass="22897">MLERIKAAAIEEMIERGLKFTMSDLAARLAVSKRTLYEFFPSKEVLVETIIDDELNGAIQEHINIINATNLSFYQKFKLMQTFIPKILGRFNATSERRLVEDIRRYMPETWAKTKRAQEEQWKLFQEFLQEGINDGYIRPVNLAVVQKMISGALEEMLNERFLAENDMTISEVYAQLNEIIMVGMVNPNKIIQTAQL</sequence>
<gene>
    <name evidence="4" type="ORF">EDC14_103710</name>
</gene>
<dbReference type="SUPFAM" id="SSF48498">
    <property type="entry name" value="Tetracyclin repressor-like, C-terminal domain"/>
    <property type="match status" value="1"/>
</dbReference>
<dbReference type="InterPro" id="IPR036271">
    <property type="entry name" value="Tet_transcr_reg_TetR-rel_C_sf"/>
</dbReference>
<evidence type="ECO:0000256" key="1">
    <source>
        <dbReference type="ARBA" id="ARBA00023125"/>
    </source>
</evidence>
<dbReference type="InterPro" id="IPR050624">
    <property type="entry name" value="HTH-type_Tx_Regulator"/>
</dbReference>
<dbReference type="EMBL" id="SLUN01000037">
    <property type="protein sequence ID" value="TCL59773.1"/>
    <property type="molecule type" value="Genomic_DNA"/>
</dbReference>
<dbReference type="SUPFAM" id="SSF46689">
    <property type="entry name" value="Homeodomain-like"/>
    <property type="match status" value="1"/>
</dbReference>
<accession>A0A4R1R2Z3</accession>
<dbReference type="Gene3D" id="1.10.10.60">
    <property type="entry name" value="Homeodomain-like"/>
    <property type="match status" value="1"/>
</dbReference>
<comment type="caution">
    <text evidence="4">The sequence shown here is derived from an EMBL/GenBank/DDBJ whole genome shotgun (WGS) entry which is preliminary data.</text>
</comment>
<keyword evidence="1 2" id="KW-0238">DNA-binding</keyword>
<dbReference type="Proteomes" id="UP000295008">
    <property type="component" value="Unassembled WGS sequence"/>
</dbReference>
<evidence type="ECO:0000259" key="3">
    <source>
        <dbReference type="PROSITE" id="PS50977"/>
    </source>
</evidence>
<evidence type="ECO:0000256" key="2">
    <source>
        <dbReference type="PROSITE-ProRule" id="PRU00335"/>
    </source>
</evidence>
<keyword evidence="5" id="KW-1185">Reference proteome</keyword>
<dbReference type="PROSITE" id="PS50977">
    <property type="entry name" value="HTH_TETR_2"/>
    <property type="match status" value="1"/>
</dbReference>
<dbReference type="AlphaFoldDB" id="A0A4R1R2Z3"/>
<feature type="domain" description="HTH tetR-type" evidence="3">
    <location>
        <begin position="1"/>
        <end position="58"/>
    </location>
</feature>
<protein>
    <submittedName>
        <fullName evidence="4">TetR family transcriptional regulator</fullName>
    </submittedName>
</protein>
<proteinExistence type="predicted"/>
<name>A0A4R1R2Z3_HYDET</name>
<dbReference type="InterPro" id="IPR009057">
    <property type="entry name" value="Homeodomain-like_sf"/>
</dbReference>
<evidence type="ECO:0000313" key="5">
    <source>
        <dbReference type="Proteomes" id="UP000295008"/>
    </source>
</evidence>
<organism evidence="4 5">
    <name type="scientific">Hydrogenispora ethanolica</name>
    <dbReference type="NCBI Taxonomy" id="1082276"/>
    <lineage>
        <taxon>Bacteria</taxon>
        <taxon>Bacillati</taxon>
        <taxon>Bacillota</taxon>
        <taxon>Hydrogenispora</taxon>
    </lineage>
</organism>
<dbReference type="Pfam" id="PF00440">
    <property type="entry name" value="TetR_N"/>
    <property type="match status" value="1"/>
</dbReference>
<evidence type="ECO:0000313" key="4">
    <source>
        <dbReference type="EMBL" id="TCL59773.1"/>
    </source>
</evidence>
<dbReference type="Gene3D" id="1.10.357.10">
    <property type="entry name" value="Tetracycline Repressor, domain 2"/>
    <property type="match status" value="1"/>
</dbReference>
<dbReference type="OrthoDB" id="9812134at2"/>
<dbReference type="PRINTS" id="PR00455">
    <property type="entry name" value="HTHTETR"/>
</dbReference>
<feature type="DNA-binding region" description="H-T-H motif" evidence="2">
    <location>
        <begin position="21"/>
        <end position="40"/>
    </location>
</feature>
<dbReference type="PANTHER" id="PTHR43479:SF11">
    <property type="entry name" value="ACREF_ENVCD OPERON REPRESSOR-RELATED"/>
    <property type="match status" value="1"/>
</dbReference>
<dbReference type="RefSeq" id="WP_132016434.1">
    <property type="nucleotide sequence ID" value="NZ_SLUN01000037.1"/>
</dbReference>
<dbReference type="InterPro" id="IPR023772">
    <property type="entry name" value="DNA-bd_HTH_TetR-type_CS"/>
</dbReference>
<dbReference type="GO" id="GO:0003677">
    <property type="term" value="F:DNA binding"/>
    <property type="evidence" value="ECO:0007669"/>
    <property type="project" value="UniProtKB-UniRule"/>
</dbReference>
<dbReference type="InterPro" id="IPR001647">
    <property type="entry name" value="HTH_TetR"/>
</dbReference>
<dbReference type="PANTHER" id="PTHR43479">
    <property type="entry name" value="ACREF/ENVCD OPERON REPRESSOR-RELATED"/>
    <property type="match status" value="1"/>
</dbReference>
<dbReference type="PROSITE" id="PS01081">
    <property type="entry name" value="HTH_TETR_1"/>
    <property type="match status" value="1"/>
</dbReference>
<reference evidence="4 5" key="1">
    <citation type="submission" date="2019-03" db="EMBL/GenBank/DDBJ databases">
        <title>Genomic Encyclopedia of Type Strains, Phase IV (KMG-IV): sequencing the most valuable type-strain genomes for metagenomic binning, comparative biology and taxonomic classification.</title>
        <authorList>
            <person name="Goeker M."/>
        </authorList>
    </citation>
    <scope>NUCLEOTIDE SEQUENCE [LARGE SCALE GENOMIC DNA]</scope>
    <source>
        <strain evidence="4 5">LX-B</strain>
    </source>
</reference>